<dbReference type="InterPro" id="IPR002376">
    <property type="entry name" value="Formyl_transf_N"/>
</dbReference>
<dbReference type="PANTHER" id="PTHR11138">
    <property type="entry name" value="METHIONYL-TRNA FORMYLTRANSFERASE"/>
    <property type="match status" value="1"/>
</dbReference>
<dbReference type="SUPFAM" id="SSF53328">
    <property type="entry name" value="Formyltransferase"/>
    <property type="match status" value="1"/>
</dbReference>
<dbReference type="GO" id="GO:0005829">
    <property type="term" value="C:cytosol"/>
    <property type="evidence" value="ECO:0007669"/>
    <property type="project" value="TreeGrafter"/>
</dbReference>
<dbReference type="STRING" id="1502291.AAA799D11_01915"/>
<dbReference type="InterPro" id="IPR001555">
    <property type="entry name" value="GART_AS"/>
</dbReference>
<dbReference type="Gene3D" id="3.40.50.12230">
    <property type="match status" value="1"/>
</dbReference>
<dbReference type="GO" id="GO:0004479">
    <property type="term" value="F:methionyl-tRNA formyltransferase activity"/>
    <property type="evidence" value="ECO:0007669"/>
    <property type="project" value="UniProtKB-EC"/>
</dbReference>
<dbReference type="CDD" id="cd08369">
    <property type="entry name" value="FMT_core"/>
    <property type="match status" value="1"/>
</dbReference>
<accession>A0A087RM36</accession>
<gene>
    <name evidence="3" type="primary">arnA</name>
    <name evidence="3" type="ORF">AAA799D11_01915</name>
</gene>
<dbReference type="PROSITE" id="PS00373">
    <property type="entry name" value="GART"/>
    <property type="match status" value="1"/>
</dbReference>
<keyword evidence="3" id="KW-0808">Transferase</keyword>
<name>A0A087RM36_9ARCH</name>
<evidence type="ECO:0000313" key="4">
    <source>
        <dbReference type="Proteomes" id="UP000029386"/>
    </source>
</evidence>
<dbReference type="EMBL" id="JOSY01000077">
    <property type="protein sequence ID" value="KFM14540.1"/>
    <property type="molecule type" value="Genomic_DNA"/>
</dbReference>
<dbReference type="InterPro" id="IPR036477">
    <property type="entry name" value="Formyl_transf_N_sf"/>
</dbReference>
<dbReference type="SUPFAM" id="SSF50486">
    <property type="entry name" value="FMT C-terminal domain-like"/>
    <property type="match status" value="1"/>
</dbReference>
<protein>
    <submittedName>
        <fullName evidence="3">Bifunctional polymyxin resistance protein ArnA</fullName>
        <ecNumber evidence="3">2.1.2.9</ecNumber>
    </submittedName>
</protein>
<evidence type="ECO:0000259" key="2">
    <source>
        <dbReference type="Pfam" id="PF02911"/>
    </source>
</evidence>
<dbReference type="Pfam" id="PF02911">
    <property type="entry name" value="Formyl_trans_C"/>
    <property type="match status" value="1"/>
</dbReference>
<evidence type="ECO:0000259" key="1">
    <source>
        <dbReference type="Pfam" id="PF00551"/>
    </source>
</evidence>
<reference evidence="3 4" key="1">
    <citation type="submission" date="2014-06" db="EMBL/GenBank/DDBJ databases">
        <authorList>
            <person name="Ngugi D.K."/>
            <person name="Blom J."/>
            <person name="Alam I."/>
            <person name="Rashid M."/>
            <person name="Baalawi W."/>
            <person name="Zhang G."/>
            <person name="Hikmawan T."/>
            <person name="Guan Y."/>
            <person name="Antunes A."/>
            <person name="Siam R."/>
            <person name="El-Dorry H."/>
            <person name="Bajic V."/>
            <person name="Stingl U."/>
        </authorList>
    </citation>
    <scope>NUCLEOTIDE SEQUENCE [LARGE SCALE GENOMIC DNA]</scope>
    <source>
        <strain evidence="3">SCGC AAA799-D11</strain>
    </source>
</reference>
<dbReference type="EC" id="2.1.2.9" evidence="3"/>
<sequence length="333" mass="38601">MIKKEKFSLALIGRTEWLLNTGKLLHENGFKIKIIISSKNAEWDPISPQDFKKFSQKINSKYIFTENINSSEIKKQIKDLNLDLGISVNNRLLISKEMLSLFGHGILNAHPGDLPRFRGNACPNWAILKDEKRIGLTVHFMDEKLDNGDIIKKDFIKINDSTTILEVYNFLNKQIPNSILESVKKIHSGKYRTTKQDNKKMLRTYPRNKIDGKIDWSKSADYIHRIIRISGEPFFGAYTYLGSTKLILLNAKKEYPKYEYFSEFGQIVERRKNGEIVVSCLDGFVVITKVKFKNKIYDRPSEVIKTVYTRLGMDVEGEIEKILEKLENLSKNR</sequence>
<dbReference type="InterPro" id="IPR011034">
    <property type="entry name" value="Formyl_transferase-like_C_sf"/>
</dbReference>
<dbReference type="Pfam" id="PF00551">
    <property type="entry name" value="Formyl_trans_N"/>
    <property type="match status" value="1"/>
</dbReference>
<feature type="domain" description="Formyl transferase N-terminal" evidence="1">
    <location>
        <begin position="27"/>
        <end position="177"/>
    </location>
</feature>
<proteinExistence type="predicted"/>
<dbReference type="Proteomes" id="UP000029386">
    <property type="component" value="Unassembled WGS sequence"/>
</dbReference>
<keyword evidence="4" id="KW-1185">Reference proteome</keyword>
<feature type="domain" description="Formyl transferase C-terminal" evidence="2">
    <location>
        <begin position="209"/>
        <end position="295"/>
    </location>
</feature>
<evidence type="ECO:0000313" key="3">
    <source>
        <dbReference type="EMBL" id="KFM14540.1"/>
    </source>
</evidence>
<dbReference type="InterPro" id="IPR005793">
    <property type="entry name" value="Formyl_trans_C"/>
</dbReference>
<organism evidence="3 4">
    <name type="scientific">Marine Group I thaumarchaeote SCGC AAA799-D11</name>
    <dbReference type="NCBI Taxonomy" id="1502291"/>
    <lineage>
        <taxon>Archaea</taxon>
        <taxon>Nitrososphaerota</taxon>
        <taxon>Marine Group I</taxon>
    </lineage>
</organism>
<comment type="caution">
    <text evidence="3">The sequence shown here is derived from an EMBL/GenBank/DDBJ whole genome shotgun (WGS) entry which is preliminary data.</text>
</comment>
<dbReference type="PANTHER" id="PTHR11138:SF5">
    <property type="entry name" value="METHIONYL-TRNA FORMYLTRANSFERASE, MITOCHONDRIAL"/>
    <property type="match status" value="1"/>
</dbReference>
<dbReference type="AlphaFoldDB" id="A0A087RM36"/>